<dbReference type="Gene3D" id="3.30.559.10">
    <property type="entry name" value="Chloramphenicol acetyltransferase-like domain"/>
    <property type="match status" value="1"/>
</dbReference>
<gene>
    <name evidence="12" type="ORF">SAMN05216275_10421</name>
</gene>
<evidence type="ECO:0000256" key="5">
    <source>
        <dbReference type="ARBA" id="ARBA00022450"/>
    </source>
</evidence>
<comment type="similarity">
    <text evidence="3">Belongs to the ATP-dependent AMP-binding enzyme family. MbtB subfamily.</text>
</comment>
<dbReference type="InterPro" id="IPR029058">
    <property type="entry name" value="AB_hydrolase_fold"/>
</dbReference>
<dbReference type="PANTHER" id="PTHR45527">
    <property type="entry name" value="NONRIBOSOMAL PEPTIDE SYNTHETASE"/>
    <property type="match status" value="1"/>
</dbReference>
<dbReference type="SUPFAM" id="SSF52777">
    <property type="entry name" value="CoA-dependent acyltransferases"/>
    <property type="match status" value="2"/>
</dbReference>
<dbReference type="SUPFAM" id="SSF56801">
    <property type="entry name" value="Acetyl-CoA synthetase-like"/>
    <property type="match status" value="1"/>
</dbReference>
<dbReference type="CDD" id="cd19535">
    <property type="entry name" value="Cyc_NRPS"/>
    <property type="match status" value="1"/>
</dbReference>
<organism evidence="12 13">
    <name type="scientific">Streptosporangium canum</name>
    <dbReference type="NCBI Taxonomy" id="324952"/>
    <lineage>
        <taxon>Bacteria</taxon>
        <taxon>Bacillati</taxon>
        <taxon>Actinomycetota</taxon>
        <taxon>Actinomycetes</taxon>
        <taxon>Streptosporangiales</taxon>
        <taxon>Streptosporangiaceae</taxon>
        <taxon>Streptosporangium</taxon>
    </lineage>
</organism>
<keyword evidence="7" id="KW-0436">Ligase</keyword>
<dbReference type="FunFam" id="3.40.50.12780:FF:000012">
    <property type="entry name" value="Non-ribosomal peptide synthetase"/>
    <property type="match status" value="1"/>
</dbReference>
<evidence type="ECO:0000259" key="11">
    <source>
        <dbReference type="PROSITE" id="PS50075"/>
    </source>
</evidence>
<dbReference type="SUPFAM" id="SSF53335">
    <property type="entry name" value="S-adenosyl-L-methionine-dependent methyltransferases"/>
    <property type="match status" value="1"/>
</dbReference>
<dbReference type="GO" id="GO:0000036">
    <property type="term" value="F:acyl carrier activity"/>
    <property type="evidence" value="ECO:0007669"/>
    <property type="project" value="TreeGrafter"/>
</dbReference>
<feature type="compositionally biased region" description="Basic and acidic residues" evidence="10">
    <location>
        <begin position="1"/>
        <end position="24"/>
    </location>
</feature>
<evidence type="ECO:0000313" key="13">
    <source>
        <dbReference type="Proteomes" id="UP000199111"/>
    </source>
</evidence>
<dbReference type="Pfam" id="PF18563">
    <property type="entry name" value="TubC_N"/>
    <property type="match status" value="1"/>
</dbReference>
<comment type="pathway">
    <text evidence="2">Siderophore biosynthesis; mycobactin biosynthesis.</text>
</comment>
<dbReference type="Gene3D" id="3.30.300.30">
    <property type="match status" value="2"/>
</dbReference>
<dbReference type="Gene3D" id="1.10.1200.10">
    <property type="entry name" value="ACP-like"/>
    <property type="match status" value="1"/>
</dbReference>
<dbReference type="SUPFAM" id="SSF47336">
    <property type="entry name" value="ACP-like"/>
    <property type="match status" value="1"/>
</dbReference>
<dbReference type="GO" id="GO:0031177">
    <property type="term" value="F:phosphopantetheine binding"/>
    <property type="evidence" value="ECO:0007669"/>
    <property type="project" value="InterPro"/>
</dbReference>
<dbReference type="InterPro" id="IPR020845">
    <property type="entry name" value="AMP-binding_CS"/>
</dbReference>
<dbReference type="GO" id="GO:0005737">
    <property type="term" value="C:cytoplasm"/>
    <property type="evidence" value="ECO:0007669"/>
    <property type="project" value="TreeGrafter"/>
</dbReference>
<dbReference type="InterPro" id="IPR036736">
    <property type="entry name" value="ACP-like_sf"/>
</dbReference>
<dbReference type="InterPro" id="IPR013217">
    <property type="entry name" value="Methyltransf_12"/>
</dbReference>
<dbReference type="Pfam" id="PF00668">
    <property type="entry name" value="Condensation"/>
    <property type="match status" value="1"/>
</dbReference>
<dbReference type="Gene3D" id="3.40.50.1820">
    <property type="entry name" value="alpha/beta hydrolase"/>
    <property type="match status" value="1"/>
</dbReference>
<dbReference type="Gene3D" id="1.10.10.1830">
    <property type="entry name" value="Non-ribosomal peptide synthase, adenylation domain"/>
    <property type="match status" value="1"/>
</dbReference>
<dbReference type="FunFam" id="2.30.38.10:FF:000001">
    <property type="entry name" value="Non-ribosomal peptide synthetase PvdI"/>
    <property type="match status" value="1"/>
</dbReference>
<evidence type="ECO:0000256" key="2">
    <source>
        <dbReference type="ARBA" id="ARBA00005102"/>
    </source>
</evidence>
<dbReference type="EMBL" id="FOQY01000004">
    <property type="protein sequence ID" value="SFI59512.1"/>
    <property type="molecule type" value="Genomic_DNA"/>
</dbReference>
<dbReference type="PANTHER" id="PTHR45527:SF10">
    <property type="entry name" value="PYOCHELIN SYNTHASE PCHF"/>
    <property type="match status" value="1"/>
</dbReference>
<dbReference type="GeneID" id="96297210"/>
<reference evidence="13" key="1">
    <citation type="submission" date="2016-10" db="EMBL/GenBank/DDBJ databases">
        <authorList>
            <person name="Varghese N."/>
            <person name="Submissions S."/>
        </authorList>
    </citation>
    <scope>NUCLEOTIDE SEQUENCE [LARGE SCALE GENOMIC DNA]</scope>
    <source>
        <strain evidence="13">CGMCC 4.2126</strain>
    </source>
</reference>
<evidence type="ECO:0000256" key="10">
    <source>
        <dbReference type="SAM" id="MobiDB-lite"/>
    </source>
</evidence>
<evidence type="ECO:0000256" key="7">
    <source>
        <dbReference type="ARBA" id="ARBA00022598"/>
    </source>
</evidence>
<dbReference type="Gene3D" id="3.30.559.30">
    <property type="entry name" value="Nonribosomal peptide synthetase, condensation domain"/>
    <property type="match status" value="1"/>
</dbReference>
<dbReference type="PROSITE" id="PS50075">
    <property type="entry name" value="CARRIER"/>
    <property type="match status" value="1"/>
</dbReference>
<dbReference type="SMART" id="SM00823">
    <property type="entry name" value="PKS_PP"/>
    <property type="match status" value="1"/>
</dbReference>
<dbReference type="Pfam" id="PF00501">
    <property type="entry name" value="AMP-binding"/>
    <property type="match status" value="1"/>
</dbReference>
<protein>
    <recommendedName>
        <fullName evidence="4">Phenyloxazoline synthase MbtB</fullName>
    </recommendedName>
    <alternativeName>
        <fullName evidence="9">Mycobactin synthetase protein B</fullName>
    </alternativeName>
</protein>
<feature type="domain" description="Carrier" evidence="11">
    <location>
        <begin position="1477"/>
        <end position="1558"/>
    </location>
</feature>
<dbReference type="InterPro" id="IPR001242">
    <property type="entry name" value="Condensation_dom"/>
</dbReference>
<dbReference type="RefSeq" id="WP_245789171.1">
    <property type="nucleotide sequence ID" value="NZ_FOQY01000004.1"/>
</dbReference>
<dbReference type="InterPro" id="IPR010071">
    <property type="entry name" value="AA_adenyl_dom"/>
</dbReference>
<dbReference type="InterPro" id="IPR020806">
    <property type="entry name" value="PKS_PP-bd"/>
</dbReference>
<feature type="region of interest" description="Disordered" evidence="10">
    <location>
        <begin position="1"/>
        <end position="58"/>
    </location>
</feature>
<dbReference type="FunFam" id="3.30.559.30:FF:000006">
    <property type="entry name" value="Yersiniabactin polyketide/non-ribosomal peptide synthetase"/>
    <property type="match status" value="1"/>
</dbReference>
<dbReference type="InterPro" id="IPR000873">
    <property type="entry name" value="AMP-dep_synth/lig_dom"/>
</dbReference>
<evidence type="ECO:0000256" key="9">
    <source>
        <dbReference type="ARBA" id="ARBA00033440"/>
    </source>
</evidence>
<feature type="compositionally biased region" description="Basic and acidic residues" evidence="10">
    <location>
        <begin position="47"/>
        <end position="58"/>
    </location>
</feature>
<dbReference type="Pfam" id="PF00975">
    <property type="entry name" value="Thioesterase"/>
    <property type="match status" value="1"/>
</dbReference>
<dbReference type="CDD" id="cd12114">
    <property type="entry name" value="A_NRPS_TlmIV_like"/>
    <property type="match status" value="1"/>
</dbReference>
<evidence type="ECO:0000256" key="3">
    <source>
        <dbReference type="ARBA" id="ARBA00007380"/>
    </source>
</evidence>
<dbReference type="Proteomes" id="UP000199111">
    <property type="component" value="Unassembled WGS sequence"/>
</dbReference>
<dbReference type="PROSITE" id="PS00012">
    <property type="entry name" value="PHOSPHOPANTETHEINE"/>
    <property type="match status" value="1"/>
</dbReference>
<keyword evidence="6" id="KW-0597">Phosphoprotein</keyword>
<feature type="region of interest" description="Disordered" evidence="10">
    <location>
        <begin position="1555"/>
        <end position="1578"/>
    </location>
</feature>
<evidence type="ECO:0000256" key="1">
    <source>
        <dbReference type="ARBA" id="ARBA00001957"/>
    </source>
</evidence>
<comment type="cofactor">
    <cofactor evidence="1">
        <name>pantetheine 4'-phosphate</name>
        <dbReference type="ChEBI" id="CHEBI:47942"/>
    </cofactor>
</comment>
<feature type="compositionally biased region" description="Gly residues" evidence="10">
    <location>
        <begin position="34"/>
        <end position="46"/>
    </location>
</feature>
<evidence type="ECO:0000256" key="4">
    <source>
        <dbReference type="ARBA" id="ARBA00016743"/>
    </source>
</evidence>
<sequence length="1881" mass="205747">MTERTEWTGRTEETDSAADVRPERAAGAAVPERAGGGEGVTAGSGKAGEESGRAGEEERLAAGRLVAELERQGVRLWEEDGRLRFRAPQGVLTDERRALLSAHKEAVLDRLSRPGPEVTPQPEDRYEPFPLTDVQAAYVLGRREAFDYGGTACQVYAELAFPELDPPRLEAAWRALVRRHDMLRAVVHVDGYQQVLADVPDYRIEVTDLRGESAGRVSDHLDEVRAAMDHRVYEADAWPLFELRVTRTDGRALLHVSIDFLIADYLSIQLLLTELKRLYLDPGHPLPPLEIGFRDYLLAARRLREGAAYERDRDYWEGRVDELPGPPELPVRDNAAAEAGSRFTRHQVTLDAGQWERFRARSGAHGVTPSTAVLAAFAEVVARWSRRPRFSLNLTLLNRQPLHPQVGGLVGDFTTVSLLAVDGEAGAAFHGRARALQDRLWEDLDHRLYSGVEVMREIARRRGRGAALMPVVFTSTIGLSDEASGHEGMNGLAEVVYGRSQTPQVWIDCQAVVEGGALEVRWDVRDGVFPPGLVEDAFGALEGLLRDLAASDEPWERACPVALPAVQADRRDRVNATAEPLPRGLLHEAVVAQALRAPDRAAVVTGERTLTYGELLARAAGVAETLRARGFAPGALAAVMMDKGWEQVVAVLGTLLAGGAYLPVDTGQPPARRARILADAGVRHVLTQSWIRDRPEGADLVDVDLLLPSALPAPRSAADPGDLAYVIYTSGSTGDPKGVMISHRAALNTVADVNRRFAVTAEDRVLGLAGLGFDLSVYDIFGPLSLGGALVLPDAEGRGDPAHWARLIAGHGVTVWNSVPAQLQMLDHYLGSQSEPALPSLRLAMLSGDWIPIALPGRVRGRLPGLELISLGGATEAAIWSIYHPIGEVRDGLRSIPYGTPLANQTFHVLDEALRPCPDWVPGELYIGGAGLALGYLGDEDRTAQRFIRRPDTGERLYRTGDLGRYHDDGTIEFLGREDRQVKIRGHRIELAEVEAAIQSHPAVAAVHVLLDGSGMERRLAAFAEPVRRAASGEDPAAELAAAAAAAADPHTTHIDRAELMEFIGRLDRAAVIGMMWALRRRGLFGSTAGRTTTEQVLAATGAAPRHHRLVRRWLRVLEREGVIDGDGDGFHALRVIEAADLARAWQAVEELQREDSYKAVLIDYFKESTERLPELLRDELDPLPLLFPEGRLEISEAAYRENIISRYVNHAAIAVLRGIAARHDGPLRVIEVGAGVGGTSAQMIPALAEFDVDYLFTDVSPFFLNEARERFGERPWVRYGLFDINEDYREQGYAPNDFDVVLCANVLHNSRHAGRVLAGLREMLRPGGWLVFIETTKDSYQIMTSMEFMMPEKDPRKWDYEDLRKGRDQTFLGREEWLGLLTGAGADTTLCLPGPDDVTGPLGQNVFAARFKSDRARLGVAGLAEHLADRLPEYMIPSHTQVVDALPLTGNGKVDHATLRSWLPRAASGRAAAGGEPRDDLERRLAAVWAEVLGLARVDREEDFFELGGDSLVVAKLAARLREEVAETRELFWDDLVRQILHRPTVAALADHVRRAQDEEESGPRGEASPLVPLGGDEDGGDGALRVLVHEGSGTLAPYRALARLLAAKGGPLVGLAITEVERYLAEEPEGLIERRAARYARALLDTGSSRFHIVGYCMGGLLAAEVARHLTEAGAAVESLTVISSYTLPRIIEDELVVEYVFARVMGIDPADAGYPGDEDTMSRVFELLLAEDSERVPAGRVAGLTGDPALESAAADFRRLAGLSQRERLAAIGRAATETRSDPEVERHVNSLFQVVRHSLLAVGTHTPEPYAGDITFLRQLGDTRFLPWLRDDMTGFWRELCLGDLEVVDVPGDHFTCLQPPNVDEVATFLATSQAAR</sequence>
<keyword evidence="13" id="KW-1185">Reference proteome</keyword>
<dbReference type="PROSITE" id="PS00455">
    <property type="entry name" value="AMP_BINDING"/>
    <property type="match status" value="1"/>
</dbReference>
<dbReference type="InterPro" id="IPR006162">
    <property type="entry name" value="Ppantetheine_attach_site"/>
</dbReference>
<accession>A0A1I3JGU9</accession>
<proteinExistence type="inferred from homology"/>
<keyword evidence="8" id="KW-0677">Repeat</keyword>
<dbReference type="Gene3D" id="3.40.50.150">
    <property type="entry name" value="Vaccinia Virus protein VP39"/>
    <property type="match status" value="1"/>
</dbReference>
<dbReference type="FunFam" id="1.10.1200.10:FF:000016">
    <property type="entry name" value="Non-ribosomal peptide synthase"/>
    <property type="match status" value="1"/>
</dbReference>
<keyword evidence="5" id="KW-0596">Phosphopantetheine</keyword>
<dbReference type="Gene3D" id="3.40.50.12780">
    <property type="entry name" value="N-terminal domain of ligase-like"/>
    <property type="match status" value="1"/>
</dbReference>
<dbReference type="NCBIfam" id="TIGR01733">
    <property type="entry name" value="AA-adenyl-dom"/>
    <property type="match status" value="1"/>
</dbReference>
<dbReference type="InterPro" id="IPR044894">
    <property type="entry name" value="TubC_N_sf"/>
</dbReference>
<dbReference type="Pfam" id="PF08242">
    <property type="entry name" value="Methyltransf_12"/>
    <property type="match status" value="1"/>
</dbReference>
<dbReference type="GO" id="GO:0009403">
    <property type="term" value="P:toxin biosynthetic process"/>
    <property type="evidence" value="ECO:0007669"/>
    <property type="project" value="UniProtKB-ARBA"/>
</dbReference>
<dbReference type="InterPro" id="IPR057737">
    <property type="entry name" value="Condensation_MtbB-like"/>
</dbReference>
<dbReference type="CDD" id="cd02440">
    <property type="entry name" value="AdoMet_MTases"/>
    <property type="match status" value="1"/>
</dbReference>
<dbReference type="SUPFAM" id="SSF53474">
    <property type="entry name" value="alpha/beta-Hydrolases"/>
    <property type="match status" value="1"/>
</dbReference>
<dbReference type="GO" id="GO:0016874">
    <property type="term" value="F:ligase activity"/>
    <property type="evidence" value="ECO:0007669"/>
    <property type="project" value="UniProtKB-KW"/>
</dbReference>
<dbReference type="Pfam" id="PF00550">
    <property type="entry name" value="PP-binding"/>
    <property type="match status" value="1"/>
</dbReference>
<dbReference type="InterPro" id="IPR042099">
    <property type="entry name" value="ANL_N_sf"/>
</dbReference>
<dbReference type="InterPro" id="IPR045851">
    <property type="entry name" value="AMP-bd_C_sf"/>
</dbReference>
<evidence type="ECO:0000256" key="6">
    <source>
        <dbReference type="ARBA" id="ARBA00022553"/>
    </source>
</evidence>
<dbReference type="InterPro" id="IPR041464">
    <property type="entry name" value="TubC_N"/>
</dbReference>
<dbReference type="GO" id="GO:0043041">
    <property type="term" value="P:amino acid activation for nonribosomal peptide biosynthetic process"/>
    <property type="evidence" value="ECO:0007669"/>
    <property type="project" value="TreeGrafter"/>
</dbReference>
<dbReference type="InterPro" id="IPR001031">
    <property type="entry name" value="Thioesterase"/>
</dbReference>
<name>A0A1I3JGU9_9ACTN</name>
<evidence type="ECO:0000313" key="12">
    <source>
        <dbReference type="EMBL" id="SFI59512.1"/>
    </source>
</evidence>
<dbReference type="InterPro" id="IPR023213">
    <property type="entry name" value="CAT-like_dom_sf"/>
</dbReference>
<dbReference type="InterPro" id="IPR029063">
    <property type="entry name" value="SAM-dependent_MTases_sf"/>
</dbReference>
<dbReference type="InterPro" id="IPR009081">
    <property type="entry name" value="PP-bd_ACP"/>
</dbReference>
<dbReference type="FunFam" id="3.30.559.10:FF:000023">
    <property type="entry name" value="Non-ribosomal peptide synthetase"/>
    <property type="match status" value="1"/>
</dbReference>
<evidence type="ECO:0000256" key="8">
    <source>
        <dbReference type="ARBA" id="ARBA00022737"/>
    </source>
</evidence>